<reference evidence="4" key="2">
    <citation type="submission" date="2016-05" db="EMBL/GenBank/DDBJ databases">
        <authorList>
            <person name="Lavstsen T."/>
            <person name="Jespersen J.S."/>
        </authorList>
    </citation>
    <scope>NUCLEOTIDE SEQUENCE</scope>
    <source>
        <tissue evidence="4">Brain</tissue>
    </source>
</reference>
<dbReference type="EMBL" id="HADY01004506">
    <property type="protein sequence ID" value="SBP42991.1"/>
    <property type="molecule type" value="Transcribed_RNA"/>
</dbReference>
<accession>A0A1A7ZL18</accession>
<dbReference type="Pfam" id="PF13843">
    <property type="entry name" value="DDE_Tnp_1_7"/>
    <property type="match status" value="1"/>
</dbReference>
<feature type="region of interest" description="Disordered" evidence="1">
    <location>
        <begin position="38"/>
        <end position="174"/>
    </location>
</feature>
<feature type="compositionally biased region" description="Basic residues" evidence="1">
    <location>
        <begin position="76"/>
        <end position="94"/>
    </location>
</feature>
<dbReference type="Ensembl" id="ENSNFUT00015028309.1">
    <property type="protein sequence ID" value="ENSNFUP00015027099.1"/>
    <property type="gene ID" value="ENSNFUG00015013137.1"/>
</dbReference>
<protein>
    <submittedName>
        <fullName evidence="3">Transcript variant X1</fullName>
    </submittedName>
</protein>
<reference evidence="4" key="3">
    <citation type="submission" date="2016-06" db="EMBL/GenBank/DDBJ databases">
        <title>The genome of a short-lived fish provides insights into sex chromosome evolution and the genetic control of aging.</title>
        <authorList>
            <person name="Reichwald K."/>
            <person name="Felder M."/>
            <person name="Petzold A."/>
            <person name="Koch P."/>
            <person name="Groth M."/>
            <person name="Platzer M."/>
        </authorList>
    </citation>
    <scope>NUCLEOTIDE SEQUENCE</scope>
    <source>
        <tissue evidence="4">Brain</tissue>
    </source>
</reference>
<dbReference type="OrthoDB" id="118105at2759"/>
<dbReference type="Proteomes" id="UP000694548">
    <property type="component" value="Chromosome sgr02"/>
</dbReference>
<dbReference type="KEGG" id="nfu:107374934"/>
<feature type="domain" description="PiggyBac transposable element-derived protein" evidence="2">
    <location>
        <begin position="243"/>
        <end position="444"/>
    </location>
</feature>
<reference evidence="5" key="1">
    <citation type="submission" date="2014-08" db="EMBL/GenBank/DDBJ databases">
        <authorList>
            <person name="Senf B."/>
            <person name="Petzold A."/>
            <person name="Downie B.R."/>
            <person name="Koch P."/>
            <person name="Platzer M."/>
        </authorList>
    </citation>
    <scope>NUCLEOTIDE SEQUENCE [LARGE SCALE GENOMIC DNA]</scope>
    <source>
        <strain evidence="5">GRZ</strain>
    </source>
</reference>
<sequence length="576" mass="64676">MAKHVSKRKFLSAGCVQYCCRRESGHSDDFLSEVSDVSDFYSEEETSSEEGLNGTDKKSPKSEPDPRPVAPPGRGTNKRKARGGGRGRRGRRGRTSTSQTSVRGMTEESVDGIGVEDVKPSQPILRPHHPPGTSTSSSQTRISGKKDESWKGTGVQDVGLPQPIVRPDPPPGTQTSICGVSAEFGRGHDHGGETETVSIQADISGMTNETQSGAGVQSIKLAKPIFSLYHLPGTKLLPTTNYTPIQIFQLFFTNTIIQKIIQNTNEFGATHRPKSMTPWTDVSLKEMFSFMALVIYMGLVKCCSITDYWRGGKLYELPFPKSVMTCKRFLQIRHALHLSSSTEEAANERKRGTQDYDSLCKIKPLYEELRVACKDNYHPSLNISIDERVVVTKSAMDQKRDMTMEPTYWGYKLFVLEDNPSGYKWDFFVCEGRSQKLRNGPSEVSFLQDYYKVLHKKQKWYKIFFFHFMDIAFVNAFVLYKEHTMRRGDVPFIQKEFREALALELAGAGSSITDESESVVPGKHLPVYISGNSSARRLRCRHCQAKTPIKCTTCKTALCFVPGRDCYNAWHISKGM</sequence>
<dbReference type="PANTHER" id="PTHR46599:SF3">
    <property type="entry name" value="PIGGYBAC TRANSPOSABLE ELEMENT-DERIVED PROTEIN 4"/>
    <property type="match status" value="1"/>
</dbReference>
<organism evidence="4">
    <name type="scientific">Nothobranchius furzeri</name>
    <name type="common">Turquoise killifish</name>
    <dbReference type="NCBI Taxonomy" id="105023"/>
    <lineage>
        <taxon>Eukaryota</taxon>
        <taxon>Metazoa</taxon>
        <taxon>Chordata</taxon>
        <taxon>Craniata</taxon>
        <taxon>Vertebrata</taxon>
        <taxon>Euteleostomi</taxon>
        <taxon>Actinopterygii</taxon>
        <taxon>Neopterygii</taxon>
        <taxon>Teleostei</taxon>
        <taxon>Neoteleostei</taxon>
        <taxon>Acanthomorphata</taxon>
        <taxon>Ovalentaria</taxon>
        <taxon>Atherinomorphae</taxon>
        <taxon>Cyprinodontiformes</taxon>
        <taxon>Nothobranchiidae</taxon>
        <taxon>Nothobranchius</taxon>
    </lineage>
</organism>
<dbReference type="GeneID" id="107374934"/>
<dbReference type="Proteomes" id="UP000822369">
    <property type="component" value="Chromosome 8"/>
</dbReference>
<evidence type="ECO:0000313" key="4">
    <source>
        <dbReference type="EMBL" id="SBP42991.1"/>
    </source>
</evidence>
<dbReference type="EMBL" id="JAAVVJ010000008">
    <property type="protein sequence ID" value="KAF7217547.1"/>
    <property type="molecule type" value="Genomic_DNA"/>
</dbReference>
<proteinExistence type="predicted"/>
<dbReference type="Bgee" id="ENSNFUG00015013137">
    <property type="expression patterns" value="Expressed in caudal fin and 1 other cell type or tissue"/>
</dbReference>
<name>A0A1A7ZL18_NOTFU</name>
<keyword evidence="6" id="KW-1185">Reference proteome</keyword>
<feature type="compositionally biased region" description="Basic and acidic residues" evidence="1">
    <location>
        <begin position="55"/>
        <end position="66"/>
    </location>
</feature>
<evidence type="ECO:0000256" key="1">
    <source>
        <dbReference type="SAM" id="MobiDB-lite"/>
    </source>
</evidence>
<evidence type="ECO:0000259" key="2">
    <source>
        <dbReference type="Pfam" id="PF13843"/>
    </source>
</evidence>
<evidence type="ECO:0000313" key="5">
    <source>
        <dbReference type="Ensembl" id="ENSNFUP00015027099.1"/>
    </source>
</evidence>
<dbReference type="PANTHER" id="PTHR46599">
    <property type="entry name" value="PIGGYBAC TRANSPOSABLE ELEMENT-DERIVED PROTEIN 4"/>
    <property type="match status" value="1"/>
</dbReference>
<dbReference type="AlphaFoldDB" id="A0A1A7ZL18"/>
<evidence type="ECO:0000313" key="3">
    <source>
        <dbReference type="EMBL" id="KAF7217547.1"/>
    </source>
</evidence>
<reference evidence="5" key="5">
    <citation type="submission" date="2025-05" db="UniProtKB">
        <authorList>
            <consortium name="Ensembl"/>
        </authorList>
    </citation>
    <scope>IDENTIFICATION</scope>
</reference>
<evidence type="ECO:0000313" key="6">
    <source>
        <dbReference type="Proteomes" id="UP000694548"/>
    </source>
</evidence>
<dbReference type="GeneTree" id="ENSGT00940000163467"/>
<gene>
    <name evidence="4" type="primary">CR847895.1</name>
    <name evidence="5" type="synonym">LOC107374934</name>
    <name evidence="3" type="ORF">G4P62_002258</name>
</gene>
<reference evidence="3" key="4">
    <citation type="submission" date="2020-03" db="EMBL/GenBank/DDBJ databases">
        <title>Intra-Species Differences in Population Size shape Life History and Genome Evolution.</title>
        <authorList>
            <person name="Willemsen D."/>
            <person name="Cui R."/>
            <person name="Valenzano D.R."/>
        </authorList>
    </citation>
    <scope>NUCLEOTIDE SEQUENCE</scope>
    <source>
        <strain evidence="3">GRZ</strain>
        <tissue evidence="3">Whole</tissue>
    </source>
</reference>
<dbReference type="InterPro" id="IPR029526">
    <property type="entry name" value="PGBD"/>
</dbReference>